<dbReference type="Pfam" id="PF14541">
    <property type="entry name" value="TAXi_C"/>
    <property type="match status" value="1"/>
</dbReference>
<protein>
    <recommendedName>
        <fullName evidence="6">Peptidase A1 domain-containing protein</fullName>
    </recommendedName>
</protein>
<feature type="non-terminal residue" evidence="7">
    <location>
        <position position="1"/>
    </location>
</feature>
<dbReference type="Proteomes" id="UP000324897">
    <property type="component" value="Chromosome 3"/>
</dbReference>
<sequence>MTRLLVLLVLITLPARAASAPGAGVVARLTHADAGRGLARPELVRRMAHRSRARRRRLLSTTDARPDPAVRARVLSGLGAGGGGSIVTNEYLVHLSVGTPPRPVALTLDTGSDLVWTQCAPCRDCFDQALRSWTPPRPPPTPRSPATRRGAARSRSPPAAAAAATGAASTPTTTATSRSPSASSRPTASPSVLPTTAVIMPPRVVVAVPSAAATSTEACFQANETGIAGFGRGQLSLPSQLNVTSFSYCFTSMFESTSSFVTLGGAPAAALHSHAHVVGEFRSTPLLRNPSQPSLYFLSLKAISVGSTRVPVPEHRLRSAAPTTIIDSGASITTLPEDVYEAVKAAFVAQVGMPPLAGAGGAGAVEGSALDLCFALPVTAALLRRWGRRPAVAVPALTLHLEGADWELPRASYVSEPFGLIAVDNPCTELAASSGCLRKLQKWCLSSVFDEYHRFAAAKARITDQRFMELFDISSLKHLTPFTLLTKACDRSIA</sequence>
<feature type="domain" description="Peptidase A1" evidence="6">
    <location>
        <begin position="91"/>
        <end position="463"/>
    </location>
</feature>
<proteinExistence type="inferred from homology"/>
<dbReference type="InterPro" id="IPR032799">
    <property type="entry name" value="TAXi_C"/>
</dbReference>
<evidence type="ECO:0000313" key="8">
    <source>
        <dbReference type="Proteomes" id="UP000324897"/>
    </source>
</evidence>
<dbReference type="InterPro" id="IPR001969">
    <property type="entry name" value="Aspartic_peptidase_AS"/>
</dbReference>
<dbReference type="GO" id="GO:0005576">
    <property type="term" value="C:extracellular region"/>
    <property type="evidence" value="ECO:0007669"/>
    <property type="project" value="TreeGrafter"/>
</dbReference>
<dbReference type="InterPro" id="IPR032861">
    <property type="entry name" value="TAXi_N"/>
</dbReference>
<reference evidence="7 8" key="1">
    <citation type="journal article" date="2019" name="Sci. Rep.">
        <title>A high-quality genome of Eragrostis curvula grass provides insights into Poaceae evolution and supports new strategies to enhance forage quality.</title>
        <authorList>
            <person name="Carballo J."/>
            <person name="Santos B.A.C.M."/>
            <person name="Zappacosta D."/>
            <person name="Garbus I."/>
            <person name="Selva J.P."/>
            <person name="Gallo C.A."/>
            <person name="Diaz A."/>
            <person name="Albertini E."/>
            <person name="Caccamo M."/>
            <person name="Echenique V."/>
        </authorList>
    </citation>
    <scope>NUCLEOTIDE SEQUENCE [LARGE SCALE GENOMIC DNA]</scope>
    <source>
        <strain evidence="8">cv. Victoria</strain>
        <tissue evidence="7">Leaf</tissue>
    </source>
</reference>
<dbReference type="FunFam" id="2.40.70.10:FF:000258">
    <property type="match status" value="1"/>
</dbReference>
<dbReference type="EMBL" id="RWGY01000039">
    <property type="protein sequence ID" value="TVU12132.1"/>
    <property type="molecule type" value="Genomic_DNA"/>
</dbReference>
<dbReference type="InterPro" id="IPR029021">
    <property type="entry name" value="Prot-tyrosine_phosphatase-like"/>
</dbReference>
<keyword evidence="5" id="KW-0732">Signal</keyword>
<dbReference type="Gene3D" id="3.90.190.10">
    <property type="entry name" value="Protein tyrosine phosphatase superfamily"/>
    <property type="match status" value="1"/>
</dbReference>
<evidence type="ECO:0000256" key="3">
    <source>
        <dbReference type="ARBA" id="ARBA00022801"/>
    </source>
</evidence>
<name>A0A5J9TLF1_9POAL</name>
<keyword evidence="8" id="KW-1185">Reference proteome</keyword>
<evidence type="ECO:0000259" key="6">
    <source>
        <dbReference type="PROSITE" id="PS51767"/>
    </source>
</evidence>
<gene>
    <name evidence="7" type="ORF">EJB05_45759</name>
</gene>
<dbReference type="OrthoDB" id="665129at2759"/>
<comment type="caution">
    <text evidence="7">The sequence shown here is derived from an EMBL/GenBank/DDBJ whole genome shotgun (WGS) entry which is preliminary data.</text>
</comment>
<dbReference type="PROSITE" id="PS51767">
    <property type="entry name" value="PEPTIDASE_A1"/>
    <property type="match status" value="1"/>
</dbReference>
<comment type="similarity">
    <text evidence="1">Belongs to the peptidase A1 family.</text>
</comment>
<keyword evidence="3" id="KW-0378">Hydrolase</keyword>
<dbReference type="PROSITE" id="PS00141">
    <property type="entry name" value="ASP_PROTEASE"/>
    <property type="match status" value="1"/>
</dbReference>
<dbReference type="GO" id="GO:0006508">
    <property type="term" value="P:proteolysis"/>
    <property type="evidence" value="ECO:0007669"/>
    <property type="project" value="UniProtKB-KW"/>
</dbReference>
<dbReference type="Pfam" id="PF03162">
    <property type="entry name" value="Y_phosphatase2"/>
    <property type="match status" value="1"/>
</dbReference>
<dbReference type="InterPro" id="IPR051708">
    <property type="entry name" value="Plant_Aspart_Prot_A1"/>
</dbReference>
<dbReference type="GO" id="GO:0004190">
    <property type="term" value="F:aspartic-type endopeptidase activity"/>
    <property type="evidence" value="ECO:0007669"/>
    <property type="project" value="InterPro"/>
</dbReference>
<dbReference type="PANTHER" id="PTHR47967:SF25">
    <property type="entry name" value="OS06G0209100 PROTEIN"/>
    <property type="match status" value="1"/>
</dbReference>
<dbReference type="InterPro" id="IPR021109">
    <property type="entry name" value="Peptidase_aspartic_dom_sf"/>
</dbReference>
<dbReference type="InterPro" id="IPR004861">
    <property type="entry name" value="Siw14-like"/>
</dbReference>
<feature type="region of interest" description="Disordered" evidence="4">
    <location>
        <begin position="129"/>
        <end position="194"/>
    </location>
</feature>
<feature type="signal peptide" evidence="5">
    <location>
        <begin position="1"/>
        <end position="19"/>
    </location>
</feature>
<evidence type="ECO:0000256" key="1">
    <source>
        <dbReference type="ARBA" id="ARBA00007447"/>
    </source>
</evidence>
<keyword evidence="2" id="KW-0645">Protease</keyword>
<accession>A0A5J9TLF1</accession>
<dbReference type="PANTHER" id="PTHR47967">
    <property type="entry name" value="OS07G0603500 PROTEIN-RELATED"/>
    <property type="match status" value="1"/>
</dbReference>
<dbReference type="AlphaFoldDB" id="A0A5J9TLF1"/>
<feature type="compositionally biased region" description="Low complexity" evidence="4">
    <location>
        <begin position="144"/>
        <end position="191"/>
    </location>
</feature>
<evidence type="ECO:0000256" key="5">
    <source>
        <dbReference type="SAM" id="SignalP"/>
    </source>
</evidence>
<organism evidence="7 8">
    <name type="scientific">Eragrostis curvula</name>
    <name type="common">weeping love grass</name>
    <dbReference type="NCBI Taxonomy" id="38414"/>
    <lineage>
        <taxon>Eukaryota</taxon>
        <taxon>Viridiplantae</taxon>
        <taxon>Streptophyta</taxon>
        <taxon>Embryophyta</taxon>
        <taxon>Tracheophyta</taxon>
        <taxon>Spermatophyta</taxon>
        <taxon>Magnoliopsida</taxon>
        <taxon>Liliopsida</taxon>
        <taxon>Poales</taxon>
        <taxon>Poaceae</taxon>
        <taxon>PACMAD clade</taxon>
        <taxon>Chloridoideae</taxon>
        <taxon>Eragrostideae</taxon>
        <taxon>Eragrostidinae</taxon>
        <taxon>Eragrostis</taxon>
    </lineage>
</organism>
<feature type="chain" id="PRO_5023887146" description="Peptidase A1 domain-containing protein" evidence="5">
    <location>
        <begin position="20"/>
        <end position="494"/>
    </location>
</feature>
<dbReference type="Gene3D" id="2.40.70.10">
    <property type="entry name" value="Acid Proteases"/>
    <property type="match status" value="2"/>
</dbReference>
<dbReference type="Pfam" id="PF14543">
    <property type="entry name" value="TAXi_N"/>
    <property type="match status" value="1"/>
</dbReference>
<evidence type="ECO:0000313" key="7">
    <source>
        <dbReference type="EMBL" id="TVU12132.1"/>
    </source>
</evidence>
<evidence type="ECO:0000256" key="2">
    <source>
        <dbReference type="ARBA" id="ARBA00022670"/>
    </source>
</evidence>
<dbReference type="InterPro" id="IPR033121">
    <property type="entry name" value="PEPTIDASE_A1"/>
</dbReference>
<dbReference type="Gramene" id="TVU12132">
    <property type="protein sequence ID" value="TVU12132"/>
    <property type="gene ID" value="EJB05_45759"/>
</dbReference>
<evidence type="ECO:0000256" key="4">
    <source>
        <dbReference type="SAM" id="MobiDB-lite"/>
    </source>
</evidence>
<dbReference type="SUPFAM" id="SSF50630">
    <property type="entry name" value="Acid proteases"/>
    <property type="match status" value="1"/>
</dbReference>